<comment type="caution">
    <text evidence="2">The sequence shown here is derived from an EMBL/GenBank/DDBJ whole genome shotgun (WGS) entry which is preliminary data.</text>
</comment>
<dbReference type="Proteomes" id="UP000487117">
    <property type="component" value="Unassembled WGS sequence"/>
</dbReference>
<organism evidence="2 3">
    <name type="scientific">Stenotrophomonas maltophilia</name>
    <name type="common">Pseudomonas maltophilia</name>
    <name type="synonym">Xanthomonas maltophilia</name>
    <dbReference type="NCBI Taxonomy" id="40324"/>
    <lineage>
        <taxon>Bacteria</taxon>
        <taxon>Pseudomonadati</taxon>
        <taxon>Pseudomonadota</taxon>
        <taxon>Gammaproteobacteria</taxon>
        <taxon>Lysobacterales</taxon>
        <taxon>Lysobacteraceae</taxon>
        <taxon>Stenotrophomonas</taxon>
        <taxon>Stenotrophomonas maltophilia group</taxon>
    </lineage>
</organism>
<keyword evidence="1" id="KW-0732">Signal</keyword>
<protein>
    <recommendedName>
        <fullName evidence="4">Transmembrane protein</fullName>
    </recommendedName>
</protein>
<evidence type="ECO:0000313" key="3">
    <source>
        <dbReference type="Proteomes" id="UP000487117"/>
    </source>
</evidence>
<gene>
    <name evidence="2" type="ORF">GAK31_03253</name>
</gene>
<reference evidence="3" key="1">
    <citation type="journal article" date="2020" name="MBio">
        <title>Horizontal gene transfer to a defensive symbiont with a reduced genome amongst a multipartite beetle microbiome.</title>
        <authorList>
            <person name="Waterworth S.C."/>
            <person name="Florez L.V."/>
            <person name="Rees E.R."/>
            <person name="Hertweck C."/>
            <person name="Kaltenpoth M."/>
            <person name="Kwan J.C."/>
        </authorList>
    </citation>
    <scope>NUCLEOTIDE SEQUENCE [LARGE SCALE GENOMIC DNA]</scope>
</reference>
<feature type="chain" id="PRO_5030541623" description="Transmembrane protein" evidence="1">
    <location>
        <begin position="27"/>
        <end position="169"/>
    </location>
</feature>
<evidence type="ECO:0000313" key="2">
    <source>
        <dbReference type="EMBL" id="KAF1014229.1"/>
    </source>
</evidence>
<dbReference type="AlphaFoldDB" id="A0A7V8FF62"/>
<name>A0A7V8FF62_STEMA</name>
<proteinExistence type="predicted"/>
<sequence>MTPRISARTAALLLAAATALAPTAHAGEMNSSEASVLITSVIVISMPLAMSARMFEYSTTGSQGKNTPATPQRTKAAELPPMEVKAVEDRQEGGRQVQLQVHGHADQTATLKWPAVAGHDPVAVFAVGQTVHFSPTPAGSGWTVRDTADKPLAYVPTAYAANDNTTGTW</sequence>
<evidence type="ECO:0000256" key="1">
    <source>
        <dbReference type="SAM" id="SignalP"/>
    </source>
</evidence>
<accession>A0A7V8FF62</accession>
<evidence type="ECO:0008006" key="4">
    <source>
        <dbReference type="Google" id="ProtNLM"/>
    </source>
</evidence>
<dbReference type="EMBL" id="WNDS01000004">
    <property type="protein sequence ID" value="KAF1014229.1"/>
    <property type="molecule type" value="Genomic_DNA"/>
</dbReference>
<feature type="signal peptide" evidence="1">
    <location>
        <begin position="1"/>
        <end position="26"/>
    </location>
</feature>